<dbReference type="Proteomes" id="UP000317550">
    <property type="component" value="Chromosome"/>
</dbReference>
<comment type="function">
    <text evidence="9">Condenses 4-methyl-5-(beta-hydroxyethyl)thiazole monophosphate (THZ-P) and 2-methyl-4-amino-5-hydroxymethyl pyrimidine pyrophosphate (HMP-PP) to form thiamine monophosphate (TMP).</text>
</comment>
<feature type="binding site" evidence="9">
    <location>
        <begin position="135"/>
        <end position="137"/>
    </location>
    <ligand>
        <name>2-[(2R,5Z)-2-carboxy-4-methylthiazol-5(2H)-ylidene]ethyl phosphate</name>
        <dbReference type="ChEBI" id="CHEBI:62899"/>
    </ligand>
</feature>
<dbReference type="CDD" id="cd00564">
    <property type="entry name" value="TMP_TenI"/>
    <property type="match status" value="1"/>
</dbReference>
<comment type="caution">
    <text evidence="9">Lacks conserved residue(s) required for the propagation of feature annotation.</text>
</comment>
<dbReference type="GO" id="GO:0005737">
    <property type="term" value="C:cytoplasm"/>
    <property type="evidence" value="ECO:0007669"/>
    <property type="project" value="TreeGrafter"/>
</dbReference>
<dbReference type="InterPro" id="IPR022998">
    <property type="entry name" value="ThiamineP_synth_TenI"/>
</dbReference>
<evidence type="ECO:0000256" key="1">
    <source>
        <dbReference type="ARBA" id="ARBA00005165"/>
    </source>
</evidence>
<feature type="binding site" evidence="9">
    <location>
        <position position="89"/>
    </location>
    <ligand>
        <name>Mg(2+)</name>
        <dbReference type="ChEBI" id="CHEBI:18420"/>
    </ligand>
</feature>
<dbReference type="EC" id="2.5.1.3" evidence="9"/>
<dbReference type="EMBL" id="CP041730">
    <property type="protein sequence ID" value="QDQ29289.1"/>
    <property type="molecule type" value="Genomic_DNA"/>
</dbReference>
<dbReference type="UniPathway" id="UPA00060">
    <property type="reaction ID" value="UER00141"/>
</dbReference>
<dbReference type="GO" id="GO:0004789">
    <property type="term" value="F:thiamine-phosphate diphosphorylase activity"/>
    <property type="evidence" value="ECO:0007669"/>
    <property type="project" value="UniProtKB-UniRule"/>
</dbReference>
<dbReference type="OrthoDB" id="9810880at2"/>
<comment type="catalytic activity">
    <reaction evidence="7 9 10">
        <text>2-(2-carboxy-4-methylthiazol-5-yl)ethyl phosphate + 4-amino-2-methyl-5-(diphosphooxymethyl)pyrimidine + 2 H(+) = thiamine phosphate + CO2 + diphosphate</text>
        <dbReference type="Rhea" id="RHEA:47848"/>
        <dbReference type="ChEBI" id="CHEBI:15378"/>
        <dbReference type="ChEBI" id="CHEBI:16526"/>
        <dbReference type="ChEBI" id="CHEBI:33019"/>
        <dbReference type="ChEBI" id="CHEBI:37575"/>
        <dbReference type="ChEBI" id="CHEBI:57841"/>
        <dbReference type="ChEBI" id="CHEBI:62890"/>
        <dbReference type="EC" id="2.5.1.3"/>
    </reaction>
</comment>
<evidence type="ECO:0000256" key="8">
    <source>
        <dbReference type="ARBA" id="ARBA00047883"/>
    </source>
</evidence>
<name>A0A516SMB8_9NEIS</name>
<evidence type="ECO:0000313" key="14">
    <source>
        <dbReference type="Proteomes" id="UP000317550"/>
    </source>
</evidence>
<comment type="pathway">
    <text evidence="1 9 11">Cofactor biosynthesis; thiamine diphosphate biosynthesis; thiamine phosphate from 4-amino-2-methyl-5-diphosphomethylpyrimidine and 4-methyl-5-(2-phosphoethyl)-thiazole: step 1/1.</text>
</comment>
<reference evidence="14" key="1">
    <citation type="submission" date="2019-07" db="EMBL/GenBank/DDBJ databases">
        <title>Chitinimonas sp. nov., isolated from Ny-Alesund, arctica soil.</title>
        <authorList>
            <person name="Xu Q."/>
            <person name="Peng F."/>
        </authorList>
    </citation>
    <scope>NUCLEOTIDE SEQUENCE [LARGE SCALE GENOMIC DNA]</scope>
    <source>
        <strain evidence="14">R3-44</strain>
    </source>
</reference>
<comment type="similarity">
    <text evidence="9 10">Belongs to the thiamine-phosphate synthase family.</text>
</comment>
<dbReference type="Gene3D" id="3.20.20.70">
    <property type="entry name" value="Aldolase class I"/>
    <property type="match status" value="1"/>
</dbReference>
<evidence type="ECO:0000256" key="6">
    <source>
        <dbReference type="ARBA" id="ARBA00047334"/>
    </source>
</evidence>
<evidence type="ECO:0000256" key="5">
    <source>
        <dbReference type="ARBA" id="ARBA00022977"/>
    </source>
</evidence>
<keyword evidence="2 9" id="KW-0808">Transferase</keyword>
<feature type="binding site" evidence="9">
    <location>
        <position position="138"/>
    </location>
    <ligand>
        <name>4-amino-2-methyl-5-(diphosphooxymethyl)pyrimidine</name>
        <dbReference type="ChEBI" id="CHEBI:57841"/>
    </ligand>
</feature>
<dbReference type="InterPro" id="IPR034291">
    <property type="entry name" value="TMP_synthase"/>
</dbReference>
<sequence length="211" mass="21345">MLPLPRGLYAITPDRADTDSLLNAVRSALAGGIGVLQYRNKQADAMLRRQQAEALLALCRPAGVPLVVNDDLALALAIDADGLHLGSEDGDLAAARAALGPARLLGASCYDRIELAASAIAAGASYVAFGAAYPSTTKPHAPHAPLALYRQAAASLSRPVVAIGGITVSNCAPLLAAGVHGVAVCNGLFDAPDIAARAMAFQDVTAGDASI</sequence>
<comment type="cofactor">
    <cofactor evidence="9">
        <name>Mg(2+)</name>
        <dbReference type="ChEBI" id="CHEBI:18420"/>
    </cofactor>
    <text evidence="9">Binds 1 Mg(2+) ion per subunit.</text>
</comment>
<comment type="catalytic activity">
    <reaction evidence="6 9 10">
        <text>4-methyl-5-(2-phosphooxyethyl)-thiazole + 4-amino-2-methyl-5-(diphosphooxymethyl)pyrimidine + H(+) = thiamine phosphate + diphosphate</text>
        <dbReference type="Rhea" id="RHEA:22328"/>
        <dbReference type="ChEBI" id="CHEBI:15378"/>
        <dbReference type="ChEBI" id="CHEBI:33019"/>
        <dbReference type="ChEBI" id="CHEBI:37575"/>
        <dbReference type="ChEBI" id="CHEBI:57841"/>
        <dbReference type="ChEBI" id="CHEBI:58296"/>
        <dbReference type="EC" id="2.5.1.3"/>
    </reaction>
</comment>
<comment type="catalytic activity">
    <reaction evidence="8 9 10">
        <text>2-[(2R,5Z)-2-carboxy-4-methylthiazol-5(2H)-ylidene]ethyl phosphate + 4-amino-2-methyl-5-(diphosphooxymethyl)pyrimidine + 2 H(+) = thiamine phosphate + CO2 + diphosphate</text>
        <dbReference type="Rhea" id="RHEA:47844"/>
        <dbReference type="ChEBI" id="CHEBI:15378"/>
        <dbReference type="ChEBI" id="CHEBI:16526"/>
        <dbReference type="ChEBI" id="CHEBI:33019"/>
        <dbReference type="ChEBI" id="CHEBI:37575"/>
        <dbReference type="ChEBI" id="CHEBI:57841"/>
        <dbReference type="ChEBI" id="CHEBI:62899"/>
        <dbReference type="EC" id="2.5.1.3"/>
    </reaction>
</comment>
<feature type="binding site" evidence="9">
    <location>
        <position position="165"/>
    </location>
    <ligand>
        <name>2-[(2R,5Z)-2-carboxy-4-methylthiazol-5(2H)-ylidene]ethyl phosphate</name>
        <dbReference type="ChEBI" id="CHEBI:62899"/>
    </ligand>
</feature>
<dbReference type="KEGG" id="cari:FNU76_11620"/>
<feature type="binding site" evidence="9">
    <location>
        <begin position="37"/>
        <end position="41"/>
    </location>
    <ligand>
        <name>4-amino-2-methyl-5-(diphosphooxymethyl)pyrimidine</name>
        <dbReference type="ChEBI" id="CHEBI:57841"/>
    </ligand>
</feature>
<dbReference type="AlphaFoldDB" id="A0A516SMB8"/>
<dbReference type="Pfam" id="PF02581">
    <property type="entry name" value="TMP-TENI"/>
    <property type="match status" value="1"/>
</dbReference>
<protein>
    <recommendedName>
        <fullName evidence="9">Thiamine-phosphate synthase</fullName>
        <shortName evidence="9">TP synthase</shortName>
        <shortName evidence="9">TPS</shortName>
        <ecNumber evidence="9">2.5.1.3</ecNumber>
    </recommendedName>
    <alternativeName>
        <fullName evidence="9">Thiamine-phosphate pyrophosphorylase</fullName>
        <shortName evidence="9">TMP pyrophosphorylase</shortName>
        <shortName evidence="9">TMP-PPase</shortName>
    </alternativeName>
</protein>
<evidence type="ECO:0000256" key="9">
    <source>
        <dbReference type="HAMAP-Rule" id="MF_00097"/>
    </source>
</evidence>
<keyword evidence="4 9" id="KW-0460">Magnesium</keyword>
<dbReference type="InterPro" id="IPR036206">
    <property type="entry name" value="ThiamineP_synth_sf"/>
</dbReference>
<accession>A0A516SMB8</accession>
<feature type="domain" description="Thiamine phosphate synthase/TenI" evidence="12">
    <location>
        <begin position="8"/>
        <end position="187"/>
    </location>
</feature>
<keyword evidence="14" id="KW-1185">Reference proteome</keyword>
<evidence type="ECO:0000259" key="12">
    <source>
        <dbReference type="Pfam" id="PF02581"/>
    </source>
</evidence>
<proteinExistence type="inferred from homology"/>
<dbReference type="InterPro" id="IPR013785">
    <property type="entry name" value="Aldolase_TIM"/>
</dbReference>
<dbReference type="GO" id="GO:0009228">
    <property type="term" value="P:thiamine biosynthetic process"/>
    <property type="evidence" value="ECO:0007669"/>
    <property type="project" value="UniProtKB-KW"/>
</dbReference>
<keyword evidence="5 9" id="KW-0784">Thiamine biosynthesis</keyword>
<evidence type="ECO:0000256" key="2">
    <source>
        <dbReference type="ARBA" id="ARBA00022679"/>
    </source>
</evidence>
<gene>
    <name evidence="9" type="primary">thiE</name>
    <name evidence="13" type="ORF">FNU76_11620</name>
</gene>
<feature type="binding site" evidence="9">
    <location>
        <position position="69"/>
    </location>
    <ligand>
        <name>4-amino-2-methyl-5-(diphosphooxymethyl)pyrimidine</name>
        <dbReference type="ChEBI" id="CHEBI:57841"/>
    </ligand>
</feature>
<dbReference type="PANTHER" id="PTHR20857">
    <property type="entry name" value="THIAMINE-PHOSPHATE PYROPHOSPHORYLASE"/>
    <property type="match status" value="1"/>
</dbReference>
<evidence type="ECO:0000256" key="3">
    <source>
        <dbReference type="ARBA" id="ARBA00022723"/>
    </source>
</evidence>
<dbReference type="GO" id="GO:0009229">
    <property type="term" value="P:thiamine diphosphate biosynthetic process"/>
    <property type="evidence" value="ECO:0007669"/>
    <property type="project" value="UniProtKB-UniRule"/>
</dbReference>
<evidence type="ECO:0000256" key="7">
    <source>
        <dbReference type="ARBA" id="ARBA00047851"/>
    </source>
</evidence>
<dbReference type="HAMAP" id="MF_00097">
    <property type="entry name" value="TMP_synthase"/>
    <property type="match status" value="1"/>
</dbReference>
<dbReference type="NCBIfam" id="TIGR00693">
    <property type="entry name" value="thiE"/>
    <property type="match status" value="1"/>
</dbReference>
<organism evidence="13 14">
    <name type="scientific">Chitinimonas arctica</name>
    <dbReference type="NCBI Taxonomy" id="2594795"/>
    <lineage>
        <taxon>Bacteria</taxon>
        <taxon>Pseudomonadati</taxon>
        <taxon>Pseudomonadota</taxon>
        <taxon>Betaproteobacteria</taxon>
        <taxon>Neisseriales</taxon>
        <taxon>Chitinibacteraceae</taxon>
        <taxon>Chitinimonas</taxon>
    </lineage>
</organism>
<feature type="binding site" evidence="9">
    <location>
        <position position="108"/>
    </location>
    <ligand>
        <name>4-amino-2-methyl-5-(diphosphooxymethyl)pyrimidine</name>
        <dbReference type="ChEBI" id="CHEBI:57841"/>
    </ligand>
</feature>
<dbReference type="GO" id="GO:0000287">
    <property type="term" value="F:magnesium ion binding"/>
    <property type="evidence" value="ECO:0007669"/>
    <property type="project" value="UniProtKB-UniRule"/>
</dbReference>
<dbReference type="SUPFAM" id="SSF51391">
    <property type="entry name" value="Thiamin phosphate synthase"/>
    <property type="match status" value="1"/>
</dbReference>
<evidence type="ECO:0000313" key="13">
    <source>
        <dbReference type="EMBL" id="QDQ29289.1"/>
    </source>
</evidence>
<feature type="binding site" evidence="9">
    <location>
        <position position="70"/>
    </location>
    <ligand>
        <name>Mg(2+)</name>
        <dbReference type="ChEBI" id="CHEBI:18420"/>
    </ligand>
</feature>
<evidence type="ECO:0000256" key="10">
    <source>
        <dbReference type="RuleBase" id="RU003826"/>
    </source>
</evidence>
<evidence type="ECO:0000256" key="11">
    <source>
        <dbReference type="RuleBase" id="RU004253"/>
    </source>
</evidence>
<evidence type="ECO:0000256" key="4">
    <source>
        <dbReference type="ARBA" id="ARBA00022842"/>
    </source>
</evidence>
<dbReference type="PANTHER" id="PTHR20857:SF15">
    <property type="entry name" value="THIAMINE-PHOSPHATE SYNTHASE"/>
    <property type="match status" value="1"/>
</dbReference>
<keyword evidence="3 9" id="KW-0479">Metal-binding</keyword>